<evidence type="ECO:0000313" key="1">
    <source>
        <dbReference type="EMBL" id="CAI5783220.1"/>
    </source>
</evidence>
<sequence>MVARSVVALEQLEGELRAACPALHVRGLPTDLALDDRPQRMVHAARELCGMG</sequence>
<reference evidence="1" key="1">
    <citation type="submission" date="2022-12" db="EMBL/GenBank/DDBJ databases">
        <authorList>
            <person name="Alioto T."/>
            <person name="Alioto T."/>
            <person name="Gomez Garrido J."/>
        </authorList>
    </citation>
    <scope>NUCLEOTIDE SEQUENCE</scope>
</reference>
<dbReference type="EMBL" id="OX395133">
    <property type="protein sequence ID" value="CAI5783220.1"/>
    <property type="molecule type" value="Genomic_DNA"/>
</dbReference>
<gene>
    <name evidence="1" type="ORF">PODLI_1B032292</name>
</gene>
<accession>A0AA35PES1</accession>
<protein>
    <submittedName>
        <fullName evidence="1">Uncharacterized protein</fullName>
    </submittedName>
</protein>
<organism evidence="1 2">
    <name type="scientific">Podarcis lilfordi</name>
    <name type="common">Lilford's wall lizard</name>
    <dbReference type="NCBI Taxonomy" id="74358"/>
    <lineage>
        <taxon>Eukaryota</taxon>
        <taxon>Metazoa</taxon>
        <taxon>Chordata</taxon>
        <taxon>Craniata</taxon>
        <taxon>Vertebrata</taxon>
        <taxon>Euteleostomi</taxon>
        <taxon>Lepidosauria</taxon>
        <taxon>Squamata</taxon>
        <taxon>Bifurcata</taxon>
        <taxon>Unidentata</taxon>
        <taxon>Episquamata</taxon>
        <taxon>Laterata</taxon>
        <taxon>Lacertibaenia</taxon>
        <taxon>Lacertidae</taxon>
        <taxon>Podarcis</taxon>
    </lineage>
</organism>
<name>A0AA35PES1_9SAUR</name>
<evidence type="ECO:0000313" key="2">
    <source>
        <dbReference type="Proteomes" id="UP001178461"/>
    </source>
</evidence>
<dbReference type="Proteomes" id="UP001178461">
    <property type="component" value="Chromosome 8"/>
</dbReference>
<keyword evidence="2" id="KW-1185">Reference proteome</keyword>
<proteinExistence type="predicted"/>
<dbReference type="AlphaFoldDB" id="A0AA35PES1"/>